<dbReference type="Proteomes" id="UP001384579">
    <property type="component" value="Unassembled WGS sequence"/>
</dbReference>
<protein>
    <submittedName>
        <fullName evidence="1">Uncharacterized protein</fullName>
    </submittedName>
</protein>
<gene>
    <name evidence="1" type="ORF">WMG39_18360</name>
</gene>
<dbReference type="EMBL" id="JBBLXS010000259">
    <property type="protein sequence ID" value="MEK0186798.1"/>
    <property type="molecule type" value="Genomic_DNA"/>
</dbReference>
<name>A0ABU8YQV4_9CYAN</name>
<evidence type="ECO:0000313" key="2">
    <source>
        <dbReference type="Proteomes" id="UP001384579"/>
    </source>
</evidence>
<comment type="caution">
    <text evidence="1">The sequence shown here is derived from an EMBL/GenBank/DDBJ whole genome shotgun (WGS) entry which is preliminary data.</text>
</comment>
<sequence length="51" mass="5384">MRFEQLAIAQGTGISARDTFVRIAANQELLTILSDVPASSITDAAFAIMGT</sequence>
<keyword evidence="2" id="KW-1185">Reference proteome</keyword>
<organism evidence="1 2">
    <name type="scientific">Microcoleus anatoxicus PTRS2</name>
    <dbReference type="NCBI Taxonomy" id="2705321"/>
    <lineage>
        <taxon>Bacteria</taxon>
        <taxon>Bacillati</taxon>
        <taxon>Cyanobacteriota</taxon>
        <taxon>Cyanophyceae</taxon>
        <taxon>Oscillatoriophycideae</taxon>
        <taxon>Oscillatoriales</taxon>
        <taxon>Microcoleaceae</taxon>
        <taxon>Microcoleus</taxon>
        <taxon>Microcoleus anatoxicus</taxon>
    </lineage>
</organism>
<accession>A0ABU8YQV4</accession>
<proteinExistence type="predicted"/>
<dbReference type="RefSeq" id="WP_340518821.1">
    <property type="nucleotide sequence ID" value="NZ_JBBLXS010000259.1"/>
</dbReference>
<reference evidence="1 2" key="1">
    <citation type="journal article" date="2020" name="Harmful Algae">
        <title>Molecular and morphological characterization of a novel dihydroanatoxin-a producing Microcoleus species (cyanobacteria) from the Russian River, California, USA.</title>
        <authorList>
            <person name="Conklin K.Y."/>
            <person name="Stancheva R."/>
            <person name="Otten T.G."/>
            <person name="Fadness R."/>
            <person name="Boyer G.L."/>
            <person name="Read B."/>
            <person name="Zhang X."/>
            <person name="Sheath R.G."/>
        </authorList>
    </citation>
    <scope>NUCLEOTIDE SEQUENCE [LARGE SCALE GENOMIC DNA]</scope>
    <source>
        <strain evidence="1 2">PTRS2</strain>
    </source>
</reference>
<evidence type="ECO:0000313" key="1">
    <source>
        <dbReference type="EMBL" id="MEK0186798.1"/>
    </source>
</evidence>